<comment type="caution">
    <text evidence="2">The sequence shown here is derived from an EMBL/GenBank/DDBJ whole genome shotgun (WGS) entry which is preliminary data.</text>
</comment>
<dbReference type="EMBL" id="CAJZAF010000003">
    <property type="protein sequence ID" value="CAG9166365.1"/>
    <property type="molecule type" value="Genomic_DNA"/>
</dbReference>
<evidence type="ECO:0000256" key="1">
    <source>
        <dbReference type="SAM" id="MobiDB-lite"/>
    </source>
</evidence>
<protein>
    <submittedName>
        <fullName evidence="2">Uncharacterized protein</fullName>
    </submittedName>
</protein>
<evidence type="ECO:0000313" key="3">
    <source>
        <dbReference type="Proteomes" id="UP000701702"/>
    </source>
</evidence>
<keyword evidence="3" id="KW-1185">Reference proteome</keyword>
<feature type="region of interest" description="Disordered" evidence="1">
    <location>
        <begin position="38"/>
        <end position="150"/>
    </location>
</feature>
<feature type="compositionally biased region" description="Basic residues" evidence="1">
    <location>
        <begin position="120"/>
        <end position="130"/>
    </location>
</feature>
<sequence>MVLPKSLEGSRQLSALPGAPYKERLCGETVIFCTKRTTTPNLGRRPRPRAGSWRNCGLNSPPSSSGRAGDPRPGRSQGRRIARRTGGGASRGPRRGGGARRAALSWKRRPRRWPIDSRWQSRRNARRRASRTSAAAGGLLPQRRGTAMGPDRRDARLAAAGGQCGVECGVFPGRVVPSQLYQLQQRIGLAHRTLVIANSP</sequence>
<reference evidence="2 3" key="1">
    <citation type="submission" date="2021-08" db="EMBL/GenBank/DDBJ databases">
        <authorList>
            <person name="Peeters C."/>
        </authorList>
    </citation>
    <scope>NUCLEOTIDE SEQUENCE [LARGE SCALE GENOMIC DNA]</scope>
    <source>
        <strain evidence="2 3">LMG 23994</strain>
    </source>
</reference>
<name>A0ABN7Y337_9BURK</name>
<evidence type="ECO:0000313" key="2">
    <source>
        <dbReference type="EMBL" id="CAG9166365.1"/>
    </source>
</evidence>
<dbReference type="Proteomes" id="UP000701702">
    <property type="component" value="Unassembled WGS sequence"/>
</dbReference>
<accession>A0ABN7Y337</accession>
<proteinExistence type="predicted"/>
<organism evidence="2 3">
    <name type="scientific">Cupriavidus pinatubonensis</name>
    <dbReference type="NCBI Taxonomy" id="248026"/>
    <lineage>
        <taxon>Bacteria</taxon>
        <taxon>Pseudomonadati</taxon>
        <taxon>Pseudomonadota</taxon>
        <taxon>Betaproteobacteria</taxon>
        <taxon>Burkholderiales</taxon>
        <taxon>Burkholderiaceae</taxon>
        <taxon>Cupriavidus</taxon>
    </lineage>
</organism>
<feature type="compositionally biased region" description="Polar residues" evidence="1">
    <location>
        <begin position="57"/>
        <end position="66"/>
    </location>
</feature>
<gene>
    <name evidence="2" type="ORF">LMG23994_00967</name>
</gene>